<comment type="caution">
    <text evidence="1">The sequence shown here is derived from an EMBL/GenBank/DDBJ whole genome shotgun (WGS) entry which is preliminary data.</text>
</comment>
<reference evidence="1 2" key="1">
    <citation type="journal article" date="2006" name="Science">
        <title>The genome of black cottonwood, Populus trichocarpa (Torr. &amp; Gray).</title>
        <authorList>
            <person name="Tuskan G.A."/>
            <person name="Difazio S."/>
            <person name="Jansson S."/>
            <person name="Bohlmann J."/>
            <person name="Grigoriev I."/>
            <person name="Hellsten U."/>
            <person name="Putnam N."/>
            <person name="Ralph S."/>
            <person name="Rombauts S."/>
            <person name="Salamov A."/>
            <person name="Schein J."/>
            <person name="Sterck L."/>
            <person name="Aerts A."/>
            <person name="Bhalerao R.R."/>
            <person name="Bhalerao R.P."/>
            <person name="Blaudez D."/>
            <person name="Boerjan W."/>
            <person name="Brun A."/>
            <person name="Brunner A."/>
            <person name="Busov V."/>
            <person name="Campbell M."/>
            <person name="Carlson J."/>
            <person name="Chalot M."/>
            <person name="Chapman J."/>
            <person name="Chen G.L."/>
            <person name="Cooper D."/>
            <person name="Coutinho P.M."/>
            <person name="Couturier J."/>
            <person name="Covert S."/>
            <person name="Cronk Q."/>
            <person name="Cunningham R."/>
            <person name="Davis J."/>
            <person name="Degroeve S."/>
            <person name="Dejardin A."/>
            <person name="Depamphilis C."/>
            <person name="Detter J."/>
            <person name="Dirks B."/>
            <person name="Dubchak I."/>
            <person name="Duplessis S."/>
            <person name="Ehlting J."/>
            <person name="Ellis B."/>
            <person name="Gendler K."/>
            <person name="Goodstein D."/>
            <person name="Gribskov M."/>
            <person name="Grimwood J."/>
            <person name="Groover A."/>
            <person name="Gunter L."/>
            <person name="Hamberger B."/>
            <person name="Heinze B."/>
            <person name="Helariutta Y."/>
            <person name="Henrissat B."/>
            <person name="Holligan D."/>
            <person name="Holt R."/>
            <person name="Huang W."/>
            <person name="Islam-Faridi N."/>
            <person name="Jones S."/>
            <person name="Jones-Rhoades M."/>
            <person name="Jorgensen R."/>
            <person name="Joshi C."/>
            <person name="Kangasjarvi J."/>
            <person name="Karlsson J."/>
            <person name="Kelleher C."/>
            <person name="Kirkpatrick R."/>
            <person name="Kirst M."/>
            <person name="Kohler A."/>
            <person name="Kalluri U."/>
            <person name="Larimer F."/>
            <person name="Leebens-Mack J."/>
            <person name="Leple J.C."/>
            <person name="Locascio P."/>
            <person name="Lou Y."/>
            <person name="Lucas S."/>
            <person name="Martin F."/>
            <person name="Montanini B."/>
            <person name="Napoli C."/>
            <person name="Nelson D.R."/>
            <person name="Nelson C."/>
            <person name="Nieminen K."/>
            <person name="Nilsson O."/>
            <person name="Pereda V."/>
            <person name="Peter G."/>
            <person name="Philippe R."/>
            <person name="Pilate G."/>
            <person name="Poliakov A."/>
            <person name="Razumovskaya J."/>
            <person name="Richardson P."/>
            <person name="Rinaldi C."/>
            <person name="Ritland K."/>
            <person name="Rouze P."/>
            <person name="Ryaboy D."/>
            <person name="Schmutz J."/>
            <person name="Schrader J."/>
            <person name="Segerman B."/>
            <person name="Shin H."/>
            <person name="Siddiqui A."/>
            <person name="Sterky F."/>
            <person name="Terry A."/>
            <person name="Tsai C.J."/>
            <person name="Uberbacher E."/>
            <person name="Unneberg P."/>
            <person name="Vahala J."/>
            <person name="Wall K."/>
            <person name="Wessler S."/>
            <person name="Yang G."/>
            <person name="Yin T."/>
            <person name="Douglas C."/>
            <person name="Marra M."/>
            <person name="Sandberg G."/>
            <person name="Van de Peer Y."/>
            <person name="Rokhsar D."/>
        </authorList>
    </citation>
    <scope>NUCLEOTIDE SEQUENCE [LARGE SCALE GENOMIC DNA]</scope>
    <source>
        <strain evidence="2">cv. Nisqually</strain>
    </source>
</reference>
<name>A0ACC0TGR3_POPTR</name>
<sequence>MSTRHTQTSSHASGGQAKGIDEVEWETTRCYIKGDWLHAILTCSRKLKSVLQDTRQDWARVVSW</sequence>
<organism evidence="1 2">
    <name type="scientific">Populus trichocarpa</name>
    <name type="common">Western balsam poplar</name>
    <name type="synonym">Populus balsamifera subsp. trichocarpa</name>
    <dbReference type="NCBI Taxonomy" id="3694"/>
    <lineage>
        <taxon>Eukaryota</taxon>
        <taxon>Viridiplantae</taxon>
        <taxon>Streptophyta</taxon>
        <taxon>Embryophyta</taxon>
        <taxon>Tracheophyta</taxon>
        <taxon>Spermatophyta</taxon>
        <taxon>Magnoliopsida</taxon>
        <taxon>eudicotyledons</taxon>
        <taxon>Gunneridae</taxon>
        <taxon>Pentapetalae</taxon>
        <taxon>rosids</taxon>
        <taxon>fabids</taxon>
        <taxon>Malpighiales</taxon>
        <taxon>Salicaceae</taxon>
        <taxon>Saliceae</taxon>
        <taxon>Populus</taxon>
    </lineage>
</organism>
<protein>
    <submittedName>
        <fullName evidence="1">Uncharacterized protein</fullName>
    </submittedName>
</protein>
<proteinExistence type="predicted"/>
<gene>
    <name evidence="1" type="ORF">POPTR_001G002350v4</name>
</gene>
<evidence type="ECO:0000313" key="1">
    <source>
        <dbReference type="EMBL" id="KAI9400564.1"/>
    </source>
</evidence>
<accession>A0ACC0TGR3</accession>
<dbReference type="Proteomes" id="UP000006729">
    <property type="component" value="Chromosome 1"/>
</dbReference>
<evidence type="ECO:0000313" key="2">
    <source>
        <dbReference type="Proteomes" id="UP000006729"/>
    </source>
</evidence>
<keyword evidence="2" id="KW-1185">Reference proteome</keyword>
<dbReference type="EMBL" id="CM009290">
    <property type="protein sequence ID" value="KAI9400564.1"/>
    <property type="molecule type" value="Genomic_DNA"/>
</dbReference>